<evidence type="ECO:0000313" key="2">
    <source>
        <dbReference type="EMBL" id="SVB74605.1"/>
    </source>
</evidence>
<feature type="domain" description="Gfo/Idh/MocA-like oxidoreductase N-terminal" evidence="1">
    <location>
        <begin position="37"/>
        <end position="95"/>
    </location>
</feature>
<feature type="non-terminal residue" evidence="2">
    <location>
        <position position="96"/>
    </location>
</feature>
<dbReference type="AlphaFoldDB" id="A0A382GIM5"/>
<feature type="non-terminal residue" evidence="2">
    <location>
        <position position="1"/>
    </location>
</feature>
<reference evidence="2" key="1">
    <citation type="submission" date="2018-05" db="EMBL/GenBank/DDBJ databases">
        <authorList>
            <person name="Lanie J.A."/>
            <person name="Ng W.-L."/>
            <person name="Kazmierczak K.M."/>
            <person name="Andrzejewski T.M."/>
            <person name="Davidsen T.M."/>
            <person name="Wayne K.J."/>
            <person name="Tettelin H."/>
            <person name="Glass J.I."/>
            <person name="Rusch D."/>
            <person name="Podicherti R."/>
            <person name="Tsui H.-C.T."/>
            <person name="Winkler M.E."/>
        </authorList>
    </citation>
    <scope>NUCLEOTIDE SEQUENCE</scope>
</reference>
<dbReference type="SUPFAM" id="SSF51735">
    <property type="entry name" value="NAD(P)-binding Rossmann-fold domains"/>
    <property type="match status" value="1"/>
</dbReference>
<gene>
    <name evidence="2" type="ORF">METZ01_LOCUS227459</name>
</gene>
<name>A0A382GIM5_9ZZZZ</name>
<dbReference type="InterPro" id="IPR000683">
    <property type="entry name" value="Gfo/Idh/MocA-like_OxRdtase_N"/>
</dbReference>
<protein>
    <recommendedName>
        <fullName evidence="1">Gfo/Idh/MocA-like oxidoreductase N-terminal domain-containing protein</fullName>
    </recommendedName>
</protein>
<dbReference type="Pfam" id="PF01408">
    <property type="entry name" value="GFO_IDH_MocA"/>
    <property type="match status" value="1"/>
</dbReference>
<dbReference type="EMBL" id="UINC01055569">
    <property type="protein sequence ID" value="SVB74605.1"/>
    <property type="molecule type" value="Genomic_DNA"/>
</dbReference>
<organism evidence="2">
    <name type="scientific">marine metagenome</name>
    <dbReference type="NCBI Taxonomy" id="408172"/>
    <lineage>
        <taxon>unclassified sequences</taxon>
        <taxon>metagenomes</taxon>
        <taxon>ecological metagenomes</taxon>
    </lineage>
</organism>
<proteinExistence type="predicted"/>
<dbReference type="GO" id="GO:0000166">
    <property type="term" value="F:nucleotide binding"/>
    <property type="evidence" value="ECO:0007669"/>
    <property type="project" value="InterPro"/>
</dbReference>
<dbReference type="InterPro" id="IPR023282">
    <property type="entry name" value="HMG_CoA_Rdtase_N"/>
</dbReference>
<evidence type="ECO:0000259" key="1">
    <source>
        <dbReference type="Pfam" id="PF01408"/>
    </source>
</evidence>
<dbReference type="InterPro" id="IPR036291">
    <property type="entry name" value="NAD(P)-bd_dom_sf"/>
</dbReference>
<sequence length="96" mass="10957">MKSLVIGLNFGQLYTRVLKKMGHEVITVDIDSKQNPMFLELTTALKTHPTYDTIHICTPNNTHYIVAQKVAKHGKIIFIEKPGVETPQQWQLLQTL</sequence>
<accession>A0A382GIM5</accession>
<dbReference type="GO" id="GO:0004420">
    <property type="term" value="F:hydroxymethylglutaryl-CoA reductase (NADPH) activity"/>
    <property type="evidence" value="ECO:0007669"/>
    <property type="project" value="InterPro"/>
</dbReference>
<dbReference type="Gene3D" id="1.10.3270.10">
    <property type="entry name" value="HMGR, N-terminal domain"/>
    <property type="match status" value="1"/>
</dbReference>